<dbReference type="HOGENOM" id="CLU_044590_0_1_9"/>
<evidence type="ECO:0000313" key="4">
    <source>
        <dbReference type="Proteomes" id="UP000007054"/>
    </source>
</evidence>
<feature type="domain" description="Amidohydrolase-related" evidence="2">
    <location>
        <begin position="3"/>
        <end position="261"/>
    </location>
</feature>
<dbReference type="PANTHER" id="PTHR21240:SF28">
    <property type="entry name" value="ISO-OROTATE DECARBOXYLASE (EUROFUNG)"/>
    <property type="match status" value="1"/>
</dbReference>
<dbReference type="InterPro" id="IPR006680">
    <property type="entry name" value="Amidohydro-rel"/>
</dbReference>
<reference evidence="3" key="1">
    <citation type="submission" date="2010-03" db="EMBL/GenBank/DDBJ databases">
        <title>The genome sequence of Ruminococcus sp. 18P13.</title>
        <authorList>
            <consortium name="metaHIT consortium -- http://www.metahit.eu/"/>
            <person name="Pajon A."/>
            <person name="Turner K."/>
            <person name="Parkhill J."/>
            <person name="Bernalier A."/>
        </authorList>
    </citation>
    <scope>NUCLEOTIDE SEQUENCE [LARGE SCALE GENOMIC DNA]</scope>
    <source>
        <strain evidence="3">Type strain: 18P13</strain>
    </source>
</reference>
<dbReference type="KEGG" id="rch:RUM_23760"/>
<accession>D4LFH2</accession>
<dbReference type="BioCyc" id="RCHA213810:RUM_RS11560-MONOMER"/>
<dbReference type="PANTHER" id="PTHR21240">
    <property type="entry name" value="2-AMINO-3-CARBOXYLMUCONATE-6-SEMIALDEHYDE DECARBOXYLASE"/>
    <property type="match status" value="1"/>
</dbReference>
<dbReference type="GO" id="GO:0019748">
    <property type="term" value="P:secondary metabolic process"/>
    <property type="evidence" value="ECO:0007669"/>
    <property type="project" value="TreeGrafter"/>
</dbReference>
<dbReference type="AlphaFoldDB" id="D4LFH2"/>
<dbReference type="Gene3D" id="3.20.20.140">
    <property type="entry name" value="Metal-dependent hydrolases"/>
    <property type="match status" value="1"/>
</dbReference>
<protein>
    <submittedName>
        <fullName evidence="3">Predicted metal-dependent hydrolase of the TIM-barrel fold</fullName>
    </submittedName>
</protein>
<name>D4LFH2_RUMC1</name>
<dbReference type="InterPro" id="IPR032466">
    <property type="entry name" value="Metal_Hydrolase"/>
</dbReference>
<evidence type="ECO:0000313" key="3">
    <source>
        <dbReference type="EMBL" id="CBL18367.1"/>
    </source>
</evidence>
<gene>
    <name evidence="3" type="ordered locus">RUM_23760</name>
</gene>
<dbReference type="EMBL" id="FP929052">
    <property type="protein sequence ID" value="CBL18367.1"/>
    <property type="molecule type" value="Genomic_DNA"/>
</dbReference>
<evidence type="ECO:0000256" key="1">
    <source>
        <dbReference type="ARBA" id="ARBA00023239"/>
    </source>
</evidence>
<dbReference type="GO" id="GO:0005737">
    <property type="term" value="C:cytoplasm"/>
    <property type="evidence" value="ECO:0007669"/>
    <property type="project" value="TreeGrafter"/>
</dbReference>
<reference evidence="3" key="2">
    <citation type="submission" date="2010-03" db="EMBL/GenBank/DDBJ databases">
        <authorList>
            <person name="Pajon A."/>
        </authorList>
    </citation>
    <scope>NUCLEOTIDE SEQUENCE</scope>
    <source>
        <strain evidence="3">Type strain: 18P13</strain>
    </source>
</reference>
<sequence length="264" mass="29562">MLVDFHVHAFAEKIAARAIGQVAGKADLIPETDGTAEGLRRRLQEWGVDKGVVLPIATKPTQQTIINDWAAQQQDETLYCYGSVHPDAPDVLEELERIRQLGLHGIKLHPDYQGFFADEPRMLPIYRRCAQLGLPVLFHAGFDPVSPQVRHASPEALARIAEAVPELTLIAAHLGGVLQWDEAERLLVGRKNVYLDTAFASHSIDPGQFERIVQRHGAERILFASDCPWDSPVKIHRIMDDFALTPAQRSRIDWENALELLAQH</sequence>
<dbReference type="Proteomes" id="UP000007054">
    <property type="component" value="Chromosome"/>
</dbReference>
<dbReference type="STRING" id="213810.RUM_23760"/>
<dbReference type="Pfam" id="PF04909">
    <property type="entry name" value="Amidohydro_2"/>
    <property type="match status" value="1"/>
</dbReference>
<evidence type="ECO:0000259" key="2">
    <source>
        <dbReference type="Pfam" id="PF04909"/>
    </source>
</evidence>
<dbReference type="OrthoDB" id="9771932at2"/>
<dbReference type="GO" id="GO:0016831">
    <property type="term" value="F:carboxy-lyase activity"/>
    <property type="evidence" value="ECO:0007669"/>
    <property type="project" value="InterPro"/>
</dbReference>
<dbReference type="RefSeq" id="WP_015559273.1">
    <property type="nucleotide sequence ID" value="NC_021039.1"/>
</dbReference>
<dbReference type="CDD" id="cd01292">
    <property type="entry name" value="metallo-dependent_hydrolases"/>
    <property type="match status" value="1"/>
</dbReference>
<dbReference type="SUPFAM" id="SSF51556">
    <property type="entry name" value="Metallo-dependent hydrolases"/>
    <property type="match status" value="1"/>
</dbReference>
<keyword evidence="1" id="KW-0456">Lyase</keyword>
<keyword evidence="3" id="KW-0378">Hydrolase</keyword>
<dbReference type="PATRIC" id="fig|213810.4.peg.2269"/>
<dbReference type="GO" id="GO:0016787">
    <property type="term" value="F:hydrolase activity"/>
    <property type="evidence" value="ECO:0007669"/>
    <property type="project" value="UniProtKB-KW"/>
</dbReference>
<dbReference type="GeneID" id="83157018"/>
<keyword evidence="4" id="KW-1185">Reference proteome</keyword>
<organism evidence="3 4">
    <name type="scientific">Ruminococcus champanellensis (strain DSM 18848 / JCM 17042 / KCTC 15320 / 18P13)</name>
    <dbReference type="NCBI Taxonomy" id="213810"/>
    <lineage>
        <taxon>Bacteria</taxon>
        <taxon>Bacillati</taxon>
        <taxon>Bacillota</taxon>
        <taxon>Clostridia</taxon>
        <taxon>Eubacteriales</taxon>
        <taxon>Oscillospiraceae</taxon>
        <taxon>Ruminococcus</taxon>
    </lineage>
</organism>
<dbReference type="InterPro" id="IPR032465">
    <property type="entry name" value="ACMSD"/>
</dbReference>
<proteinExistence type="predicted"/>